<reference evidence="2 3" key="1">
    <citation type="submission" date="2013-02" db="EMBL/GenBank/DDBJ databases">
        <title>Draft genome sequence of Amycolatopsis vancoresmycina strain DSM 44592T.</title>
        <authorList>
            <person name="Kumar S."/>
            <person name="Kaur N."/>
            <person name="Kaur C."/>
            <person name="Raghava G.P.S."/>
            <person name="Mayilraj S."/>
        </authorList>
    </citation>
    <scope>NUCLEOTIDE SEQUENCE [LARGE SCALE GENOMIC DNA]</scope>
    <source>
        <strain evidence="2 3">DSM 44592</strain>
    </source>
</reference>
<evidence type="ECO:0000313" key="3">
    <source>
        <dbReference type="Proteomes" id="UP000014139"/>
    </source>
</evidence>
<feature type="region of interest" description="Disordered" evidence="1">
    <location>
        <begin position="57"/>
        <end position="91"/>
    </location>
</feature>
<protein>
    <submittedName>
        <fullName evidence="2">Uncharacterized protein</fullName>
    </submittedName>
</protein>
<keyword evidence="3" id="KW-1185">Reference proteome</keyword>
<proteinExistence type="predicted"/>
<evidence type="ECO:0000256" key="1">
    <source>
        <dbReference type="SAM" id="MobiDB-lite"/>
    </source>
</evidence>
<sequence length="124" mass="12630">MRAETVPGLRYAGLSTLLPRSTARVSPRIQPAGSNRSNWVRFRPGATSVVALPVTRPSSGSAAAKAAGPSWAEDAAGAASTGGVPSGALSGSAWAGTTNTVANRAASGSAVRDFFTRYPSIKWK</sequence>
<dbReference type="PATRIC" id="fig|1292037.4.peg.7542"/>
<accession>R1HMI8</accession>
<dbReference type="Proteomes" id="UP000014139">
    <property type="component" value="Unassembled WGS sequence"/>
</dbReference>
<dbReference type="AlphaFoldDB" id="R1HMI8"/>
<name>R1HMI8_9PSEU</name>
<organism evidence="2 3">
    <name type="scientific">Amycolatopsis vancoresmycina DSM 44592</name>
    <dbReference type="NCBI Taxonomy" id="1292037"/>
    <lineage>
        <taxon>Bacteria</taxon>
        <taxon>Bacillati</taxon>
        <taxon>Actinomycetota</taxon>
        <taxon>Actinomycetes</taxon>
        <taxon>Pseudonocardiales</taxon>
        <taxon>Pseudonocardiaceae</taxon>
        <taxon>Amycolatopsis</taxon>
    </lineage>
</organism>
<evidence type="ECO:0000313" key="2">
    <source>
        <dbReference type="EMBL" id="EOD61606.1"/>
    </source>
</evidence>
<gene>
    <name evidence="2" type="ORF">H480_40240</name>
</gene>
<comment type="caution">
    <text evidence="2">The sequence shown here is derived from an EMBL/GenBank/DDBJ whole genome shotgun (WGS) entry which is preliminary data.</text>
</comment>
<dbReference type="EMBL" id="AOUO01000692">
    <property type="protein sequence ID" value="EOD61606.1"/>
    <property type="molecule type" value="Genomic_DNA"/>
</dbReference>
<feature type="compositionally biased region" description="Low complexity" evidence="1">
    <location>
        <begin position="57"/>
        <end position="72"/>
    </location>
</feature>